<dbReference type="SUPFAM" id="SSF88946">
    <property type="entry name" value="Sigma2 domain of RNA polymerase sigma factors"/>
    <property type="match status" value="1"/>
</dbReference>
<dbReference type="InterPro" id="IPR032710">
    <property type="entry name" value="NTF2-like_dom_sf"/>
</dbReference>
<dbReference type="SUPFAM" id="SSF88659">
    <property type="entry name" value="Sigma3 and sigma4 domains of RNA polymerase sigma factors"/>
    <property type="match status" value="1"/>
</dbReference>
<dbReference type="InterPro" id="IPR014284">
    <property type="entry name" value="RNA_pol_sigma-70_dom"/>
</dbReference>
<proteinExistence type="inferred from homology"/>
<accession>A0ABW1D153</accession>
<dbReference type="EMBL" id="JBHSPA010000059">
    <property type="protein sequence ID" value="MFC5830933.1"/>
    <property type="molecule type" value="Genomic_DNA"/>
</dbReference>
<evidence type="ECO:0000313" key="8">
    <source>
        <dbReference type="EMBL" id="MFC5830933.1"/>
    </source>
</evidence>
<dbReference type="InterPro" id="IPR013325">
    <property type="entry name" value="RNA_pol_sigma_r2"/>
</dbReference>
<dbReference type="PANTHER" id="PTHR30173:SF36">
    <property type="entry name" value="ECF RNA POLYMERASE SIGMA FACTOR SIGJ"/>
    <property type="match status" value="1"/>
</dbReference>
<keyword evidence="3" id="KW-0805">Transcription regulation</keyword>
<dbReference type="InterPro" id="IPR013324">
    <property type="entry name" value="RNA_pol_sigma_r3/r4-like"/>
</dbReference>
<keyword evidence="5" id="KW-0804">Transcription</keyword>
<evidence type="ECO:0000259" key="6">
    <source>
        <dbReference type="Pfam" id="PF04542"/>
    </source>
</evidence>
<evidence type="ECO:0000259" key="7">
    <source>
        <dbReference type="Pfam" id="PF08281"/>
    </source>
</evidence>
<dbReference type="Pfam" id="PF08281">
    <property type="entry name" value="Sigma70_r4_2"/>
    <property type="match status" value="1"/>
</dbReference>
<evidence type="ECO:0000256" key="5">
    <source>
        <dbReference type="ARBA" id="ARBA00023163"/>
    </source>
</evidence>
<reference evidence="9" key="1">
    <citation type="journal article" date="2019" name="Int. J. Syst. Evol. Microbiol.">
        <title>The Global Catalogue of Microorganisms (GCM) 10K type strain sequencing project: providing services to taxonomists for standard genome sequencing and annotation.</title>
        <authorList>
            <consortium name="The Broad Institute Genomics Platform"/>
            <consortium name="The Broad Institute Genome Sequencing Center for Infectious Disease"/>
            <person name="Wu L."/>
            <person name="Ma J."/>
        </authorList>
    </citation>
    <scope>NUCLEOTIDE SEQUENCE [LARGE SCALE GENOMIC DNA]</scope>
    <source>
        <strain evidence="9">CCUG 53903</strain>
    </source>
</reference>
<dbReference type="InterPro" id="IPR013249">
    <property type="entry name" value="RNA_pol_sigma70_r4_t2"/>
</dbReference>
<dbReference type="Gene3D" id="1.10.10.10">
    <property type="entry name" value="Winged helix-like DNA-binding domain superfamily/Winged helix DNA-binding domain"/>
    <property type="match status" value="1"/>
</dbReference>
<comment type="caution">
    <text evidence="8">The sequence shown here is derived from an EMBL/GenBank/DDBJ whole genome shotgun (WGS) entry which is preliminary data.</text>
</comment>
<keyword evidence="9" id="KW-1185">Reference proteome</keyword>
<keyword evidence="4" id="KW-0731">Sigma factor</keyword>
<dbReference type="Proteomes" id="UP001596058">
    <property type="component" value="Unassembled WGS sequence"/>
</dbReference>
<dbReference type="RefSeq" id="WP_379520415.1">
    <property type="nucleotide sequence ID" value="NZ_JBHSPA010000059.1"/>
</dbReference>
<dbReference type="NCBIfam" id="TIGR02957">
    <property type="entry name" value="SigX4"/>
    <property type="match status" value="1"/>
</dbReference>
<dbReference type="NCBIfam" id="TIGR02937">
    <property type="entry name" value="sigma70-ECF"/>
    <property type="match status" value="1"/>
</dbReference>
<dbReference type="Gene3D" id="3.10.450.50">
    <property type="match status" value="1"/>
</dbReference>
<evidence type="ECO:0000256" key="2">
    <source>
        <dbReference type="ARBA" id="ARBA00011344"/>
    </source>
</evidence>
<dbReference type="Gene3D" id="1.10.1740.10">
    <property type="match status" value="1"/>
</dbReference>
<dbReference type="SUPFAM" id="SSF54427">
    <property type="entry name" value="NTF2-like"/>
    <property type="match status" value="1"/>
</dbReference>
<dbReference type="InterPro" id="IPR036388">
    <property type="entry name" value="WH-like_DNA-bd_sf"/>
</dbReference>
<comment type="similarity">
    <text evidence="1">Belongs to the sigma-70 factor family. ECF subfamily.</text>
</comment>
<evidence type="ECO:0000256" key="4">
    <source>
        <dbReference type="ARBA" id="ARBA00023082"/>
    </source>
</evidence>
<dbReference type="InterPro" id="IPR014303">
    <property type="entry name" value="RNA_pol_sigma-70_ECF"/>
</dbReference>
<gene>
    <name evidence="8" type="ORF">ACFPZ3_44380</name>
</gene>
<organism evidence="8 9">
    <name type="scientific">Nonomuraea insulae</name>
    <dbReference type="NCBI Taxonomy" id="1616787"/>
    <lineage>
        <taxon>Bacteria</taxon>
        <taxon>Bacillati</taxon>
        <taxon>Actinomycetota</taxon>
        <taxon>Actinomycetes</taxon>
        <taxon>Streptosporangiales</taxon>
        <taxon>Streptosporangiaceae</taxon>
        <taxon>Nonomuraea</taxon>
    </lineage>
</organism>
<comment type="subunit">
    <text evidence="2">Interacts transiently with the RNA polymerase catalytic core formed by RpoA, RpoB, RpoC and RpoZ (2 alpha, 1 beta, 1 beta' and 1 omega subunit) to form the RNA polymerase holoenzyme that can initiate transcription.</text>
</comment>
<sequence>MTVDAVEEFERHRSKLFGLAYRMLGSAEEGEDVVQDTFLRWHQASTVESPWAWLAKVATNLCVNRLTSARARRESYVGFWLPEPVLTEGGALGPLDSAEQRELVSLAFLVLLERLNPVERAVFVLREAFDYSHREVAEVIDSSEANSRQLYTRARRRLAEARGGFDRRVDHAYRLDLVESFLAAAEQGDLPGLERVLAEDVTVWVDGGGRVGAARRPISGIARVARYLVGSLSISGQGVRLSAAEVNGTLGLLARAGEELVGVLVPETSDGRISGIRIIANPDKLRLSHSGGLSGSKWVTANAGTRREAVT</sequence>
<dbReference type="InterPro" id="IPR052704">
    <property type="entry name" value="ECF_Sigma-70_Domain"/>
</dbReference>
<dbReference type="InterPro" id="IPR007627">
    <property type="entry name" value="RNA_pol_sigma70_r2"/>
</dbReference>
<protein>
    <submittedName>
        <fullName evidence="8">RNA polymerase sigma-70 factor</fullName>
    </submittedName>
</protein>
<dbReference type="Pfam" id="PF04542">
    <property type="entry name" value="Sigma70_r2"/>
    <property type="match status" value="1"/>
</dbReference>
<evidence type="ECO:0000256" key="3">
    <source>
        <dbReference type="ARBA" id="ARBA00023015"/>
    </source>
</evidence>
<dbReference type="NCBIfam" id="NF007214">
    <property type="entry name" value="PRK09636.1"/>
    <property type="match status" value="1"/>
</dbReference>
<name>A0ABW1D153_9ACTN</name>
<dbReference type="PANTHER" id="PTHR30173">
    <property type="entry name" value="SIGMA 19 FACTOR"/>
    <property type="match status" value="1"/>
</dbReference>
<feature type="domain" description="RNA polymerase sigma factor 70 region 4 type 2" evidence="7">
    <location>
        <begin position="107"/>
        <end position="158"/>
    </location>
</feature>
<feature type="domain" description="RNA polymerase sigma-70 region 2" evidence="6">
    <location>
        <begin position="9"/>
        <end position="70"/>
    </location>
</feature>
<evidence type="ECO:0000256" key="1">
    <source>
        <dbReference type="ARBA" id="ARBA00010641"/>
    </source>
</evidence>
<evidence type="ECO:0000313" key="9">
    <source>
        <dbReference type="Proteomes" id="UP001596058"/>
    </source>
</evidence>